<keyword evidence="5" id="KW-0325">Glycoprotein</keyword>
<feature type="transmembrane region" description="Helical" evidence="10">
    <location>
        <begin position="736"/>
        <end position="756"/>
    </location>
</feature>
<dbReference type="InterPro" id="IPR003599">
    <property type="entry name" value="Ig_sub"/>
</dbReference>
<dbReference type="GO" id="GO:0050839">
    <property type="term" value="F:cell adhesion molecule binding"/>
    <property type="evidence" value="ECO:0007669"/>
    <property type="project" value="TreeGrafter"/>
</dbReference>
<dbReference type="Pfam" id="PF07679">
    <property type="entry name" value="I-set"/>
    <property type="match status" value="2"/>
</dbReference>
<evidence type="ECO:0000259" key="13">
    <source>
        <dbReference type="PROSITE" id="PS50835"/>
    </source>
</evidence>
<feature type="domain" description="Ig-like" evidence="13">
    <location>
        <begin position="429"/>
        <end position="530"/>
    </location>
</feature>
<keyword evidence="11" id="KW-0732">Signal</keyword>
<dbReference type="SUPFAM" id="SSF48726">
    <property type="entry name" value="Immunoglobulin"/>
    <property type="match status" value="3"/>
</dbReference>
<evidence type="ECO:0000313" key="14">
    <source>
        <dbReference type="EMBL" id="KAJ6641852.1"/>
    </source>
</evidence>
<dbReference type="Gene3D" id="2.60.40.10">
    <property type="entry name" value="Immunoglobulins"/>
    <property type="match status" value="6"/>
</dbReference>
<evidence type="ECO:0000256" key="5">
    <source>
        <dbReference type="ARBA" id="ARBA00023180"/>
    </source>
</evidence>
<accession>A0A9Q0N2K4</accession>
<evidence type="ECO:0000259" key="12">
    <source>
        <dbReference type="PROSITE" id="PS50011"/>
    </source>
</evidence>
<evidence type="ECO:0000256" key="2">
    <source>
        <dbReference type="ARBA" id="ARBA00023136"/>
    </source>
</evidence>
<dbReference type="GO" id="GO:0005524">
    <property type="term" value="F:ATP binding"/>
    <property type="evidence" value="ECO:0007669"/>
    <property type="project" value="UniProtKB-UniRule"/>
</dbReference>
<evidence type="ECO:0000256" key="1">
    <source>
        <dbReference type="ARBA" id="ARBA00004479"/>
    </source>
</evidence>
<reference evidence="14" key="1">
    <citation type="submission" date="2022-07" db="EMBL/GenBank/DDBJ databases">
        <authorList>
            <person name="Trinca V."/>
            <person name="Uliana J.V.C."/>
            <person name="Torres T.T."/>
            <person name="Ward R.J."/>
            <person name="Monesi N."/>
        </authorList>
    </citation>
    <scope>NUCLEOTIDE SEQUENCE</scope>
    <source>
        <strain evidence="14">HSMRA1968</strain>
        <tissue evidence="14">Whole embryos</tissue>
    </source>
</reference>
<dbReference type="SUPFAM" id="SSF56112">
    <property type="entry name" value="Protein kinase-like (PK-like)"/>
    <property type="match status" value="1"/>
</dbReference>
<dbReference type="InterPro" id="IPR013098">
    <property type="entry name" value="Ig_I-set"/>
</dbReference>
<dbReference type="InterPro" id="IPR036179">
    <property type="entry name" value="Ig-like_dom_sf"/>
</dbReference>
<evidence type="ECO:0000256" key="8">
    <source>
        <dbReference type="PIRSR" id="PIRSR000615-2"/>
    </source>
</evidence>
<keyword evidence="3" id="KW-1015">Disulfide bond</keyword>
<feature type="chain" id="PRO_5040309148" evidence="11">
    <location>
        <begin position="20"/>
        <end position="964"/>
    </location>
</feature>
<dbReference type="PANTHER" id="PTHR11640:SF136">
    <property type="entry name" value="NEPHRIN"/>
    <property type="match status" value="1"/>
</dbReference>
<organism evidence="14 15">
    <name type="scientific">Pseudolycoriella hygida</name>
    <dbReference type="NCBI Taxonomy" id="35572"/>
    <lineage>
        <taxon>Eukaryota</taxon>
        <taxon>Metazoa</taxon>
        <taxon>Ecdysozoa</taxon>
        <taxon>Arthropoda</taxon>
        <taxon>Hexapoda</taxon>
        <taxon>Insecta</taxon>
        <taxon>Pterygota</taxon>
        <taxon>Neoptera</taxon>
        <taxon>Endopterygota</taxon>
        <taxon>Diptera</taxon>
        <taxon>Nematocera</taxon>
        <taxon>Sciaroidea</taxon>
        <taxon>Sciaridae</taxon>
        <taxon>Pseudolycoriella</taxon>
    </lineage>
</organism>
<comment type="catalytic activity">
    <reaction evidence="7">
        <text>L-tyrosyl-[protein] + ATP = O-phospho-L-tyrosyl-[protein] + ADP + H(+)</text>
        <dbReference type="Rhea" id="RHEA:10596"/>
        <dbReference type="Rhea" id="RHEA-COMP:10136"/>
        <dbReference type="Rhea" id="RHEA-COMP:20101"/>
        <dbReference type="ChEBI" id="CHEBI:15378"/>
        <dbReference type="ChEBI" id="CHEBI:30616"/>
        <dbReference type="ChEBI" id="CHEBI:46858"/>
        <dbReference type="ChEBI" id="CHEBI:61978"/>
        <dbReference type="ChEBI" id="CHEBI:456216"/>
        <dbReference type="EC" id="2.7.10.1"/>
    </reaction>
</comment>
<comment type="caution">
    <text evidence="14">The sequence shown here is derived from an EMBL/GenBank/DDBJ whole genome shotgun (WGS) entry which is preliminary data.</text>
</comment>
<dbReference type="SMART" id="SM00408">
    <property type="entry name" value="IGc2"/>
    <property type="match status" value="5"/>
</dbReference>
<dbReference type="PROSITE" id="PS00107">
    <property type="entry name" value="PROTEIN_KINASE_ATP"/>
    <property type="match status" value="1"/>
</dbReference>
<keyword evidence="10" id="KW-1133">Transmembrane helix</keyword>
<sequence>MGTRLSSWMILLFINGTFANFLDPPTIIPDASYISLQQYSDFDIKCVSEYPITWTTFEAFDGRYQISGTKNKTHYENTIHLLNITHDYVGFFFCVAEIKEFEYGNSLYFVVEHRYHSQMSGLNSIYVFVNDFSQILARQQETIIFRNEYLVVPCKPAMSSVHVKLFLDNAEVFAEYYKTIGFIIKINDSTDYYDKTFICTTSPPIDKNYQNITFRVTHNIPKLQPTTGFYLTMGEQMNLTCSVDILHDEDFQIDWYFGNVELKNNRLTIGKKRENHPTRNDLQKGISYVKIDKVIRADEGNYRCKSPQHHEYGQYAESSDPLYITILEQGDNSIEIRPSMILYDMYMVVNSYEQEAVWKCKIKGKPTPKLVWYDNTGRVIEESEKYEMTTYQELATLKINQIGFMDSGKYKLKADDVERTFDLVVNEAPYVEVRGPQSIINKNETVEFICYASGYPPSTITWTFTPCSTVPMWPSCEATSFSMKGELSQTELPQLYTQQSILKFTATEAGKVECTAVNSQGKIKSEALLKVSDIEDDFCIFGSNKNFQVGIGDNITLTCAASMYIYSDVQWYFRGAIVSADEVQNDTEASYRKTITWNGIQTTHSGSYECRSTKYPGILSQLETKIVNIDVREPRKPEIKGKIFDELYVPQGTNRDITCDFVDTTFPNPTITWHKNGTLISSSTSNVFSDDNKILTILKVSREDEGLITCTVENRLGKAEKSIVLKINDMSGAVPAWPIILGVTVIFIICFAFFYFRYRRLQNELKTAKIIDFDDGNPEGLNPDLALHEQADLLPYNKRYEFPRDKLKLGKQLGAGAFGVVTKAVATGILPYEEETIVAVKMLQKTADNLEVRALVTELKIMANLGQHLNVVNLLGAVTKNIERREVMVIVEYCQYGNLQNFLIKQRQNFINQINTQTGCIDPTILTKRECNESENGSSGTYLANRKIRCNMTVRAQPRQQCIE</sequence>
<feature type="binding site" evidence="8 9">
    <location>
        <position position="841"/>
    </location>
    <ligand>
        <name>ATP</name>
        <dbReference type="ChEBI" id="CHEBI:30616"/>
    </ligand>
</feature>
<feature type="domain" description="Ig-like" evidence="13">
    <location>
        <begin position="221"/>
        <end position="325"/>
    </location>
</feature>
<dbReference type="GO" id="GO:0030154">
    <property type="term" value="P:cell differentiation"/>
    <property type="evidence" value="ECO:0007669"/>
    <property type="project" value="UniProtKB-ARBA"/>
</dbReference>
<feature type="domain" description="Ig-like" evidence="13">
    <location>
        <begin position="338"/>
        <end position="422"/>
    </location>
</feature>
<name>A0A9Q0N2K4_9DIPT</name>
<evidence type="ECO:0000256" key="6">
    <source>
        <dbReference type="ARBA" id="ARBA00023319"/>
    </source>
</evidence>
<keyword evidence="2 10" id="KW-0472">Membrane</keyword>
<dbReference type="Pfam" id="PF13927">
    <property type="entry name" value="Ig_3"/>
    <property type="match status" value="1"/>
</dbReference>
<evidence type="ECO:0000256" key="3">
    <source>
        <dbReference type="ARBA" id="ARBA00023157"/>
    </source>
</evidence>
<dbReference type="FunFam" id="3.30.200.20:FF:000384">
    <property type="entry name" value="Receptor protein-tyrosine kinase"/>
    <property type="match status" value="1"/>
</dbReference>
<dbReference type="InterPro" id="IPR013783">
    <property type="entry name" value="Ig-like_fold"/>
</dbReference>
<evidence type="ECO:0000256" key="9">
    <source>
        <dbReference type="PROSITE-ProRule" id="PRU10141"/>
    </source>
</evidence>
<dbReference type="PROSITE" id="PS50835">
    <property type="entry name" value="IG_LIKE"/>
    <property type="match status" value="5"/>
</dbReference>
<dbReference type="InterPro" id="IPR017441">
    <property type="entry name" value="Protein_kinase_ATP_BS"/>
</dbReference>
<dbReference type="AlphaFoldDB" id="A0A9Q0N2K4"/>
<dbReference type="EMBL" id="WJQU01000002">
    <property type="protein sequence ID" value="KAJ6641852.1"/>
    <property type="molecule type" value="Genomic_DNA"/>
</dbReference>
<keyword evidence="8 9" id="KW-0067">ATP-binding</keyword>
<feature type="domain" description="Ig-like" evidence="13">
    <location>
        <begin position="552"/>
        <end position="628"/>
    </location>
</feature>
<evidence type="ECO:0000256" key="10">
    <source>
        <dbReference type="SAM" id="Phobius"/>
    </source>
</evidence>
<dbReference type="Gene3D" id="3.30.200.20">
    <property type="entry name" value="Phosphorylase Kinase, domain 1"/>
    <property type="match status" value="1"/>
</dbReference>
<dbReference type="GO" id="GO:0005886">
    <property type="term" value="C:plasma membrane"/>
    <property type="evidence" value="ECO:0007669"/>
    <property type="project" value="TreeGrafter"/>
</dbReference>
<keyword evidence="15" id="KW-1185">Reference proteome</keyword>
<dbReference type="PROSITE" id="PS50011">
    <property type="entry name" value="PROTEIN_KINASE_DOM"/>
    <property type="match status" value="1"/>
</dbReference>
<dbReference type="InterPro" id="IPR011009">
    <property type="entry name" value="Kinase-like_dom_sf"/>
</dbReference>
<dbReference type="PANTHER" id="PTHR11640">
    <property type="entry name" value="NEPHRIN"/>
    <property type="match status" value="1"/>
</dbReference>
<keyword evidence="10" id="KW-0812">Transmembrane</keyword>
<evidence type="ECO:0000313" key="15">
    <source>
        <dbReference type="Proteomes" id="UP001151699"/>
    </source>
</evidence>
<feature type="binding site" evidence="8">
    <location>
        <begin position="814"/>
        <end position="821"/>
    </location>
    <ligand>
        <name>ATP</name>
        <dbReference type="ChEBI" id="CHEBI:30616"/>
    </ligand>
</feature>
<keyword evidence="6" id="KW-0393">Immunoglobulin domain</keyword>
<feature type="domain" description="Protein kinase" evidence="12">
    <location>
        <begin position="807"/>
        <end position="964"/>
    </location>
</feature>
<dbReference type="GO" id="GO:0007399">
    <property type="term" value="P:nervous system development"/>
    <property type="evidence" value="ECO:0007669"/>
    <property type="project" value="UniProtKB-ARBA"/>
</dbReference>
<dbReference type="GO" id="GO:0005911">
    <property type="term" value="C:cell-cell junction"/>
    <property type="evidence" value="ECO:0007669"/>
    <property type="project" value="TreeGrafter"/>
</dbReference>
<dbReference type="InterPro" id="IPR001245">
    <property type="entry name" value="Ser-Thr/Tyr_kinase_cat_dom"/>
</dbReference>
<dbReference type="GO" id="GO:0098609">
    <property type="term" value="P:cell-cell adhesion"/>
    <property type="evidence" value="ECO:0007669"/>
    <property type="project" value="TreeGrafter"/>
</dbReference>
<keyword evidence="8 9" id="KW-0547">Nucleotide-binding</keyword>
<feature type="domain" description="Ig-like" evidence="13">
    <location>
        <begin position="637"/>
        <end position="724"/>
    </location>
</feature>
<protein>
    <submittedName>
        <fullName evidence="14">Vascular endothelial growth factor receptor 1</fullName>
    </submittedName>
</protein>
<comment type="subcellular location">
    <subcellularLocation>
        <location evidence="1">Membrane</location>
        <topology evidence="1">Single-pass type I membrane protein</topology>
    </subcellularLocation>
</comment>
<dbReference type="InterPro" id="IPR000719">
    <property type="entry name" value="Prot_kinase_dom"/>
</dbReference>
<feature type="signal peptide" evidence="11">
    <location>
        <begin position="1"/>
        <end position="19"/>
    </location>
</feature>
<dbReference type="Proteomes" id="UP001151699">
    <property type="component" value="Chromosome B"/>
</dbReference>
<keyword evidence="4 14" id="KW-0675">Receptor</keyword>
<dbReference type="PIRSF" id="PIRSF000615">
    <property type="entry name" value="TyrPK_CSF1-R"/>
    <property type="match status" value="1"/>
</dbReference>
<dbReference type="CDD" id="cd00096">
    <property type="entry name" value="Ig"/>
    <property type="match status" value="2"/>
</dbReference>
<dbReference type="Pfam" id="PF00047">
    <property type="entry name" value="ig"/>
    <property type="match status" value="1"/>
</dbReference>
<evidence type="ECO:0000256" key="4">
    <source>
        <dbReference type="ARBA" id="ARBA00023170"/>
    </source>
</evidence>
<dbReference type="OrthoDB" id="6077854at2759"/>
<dbReference type="GO" id="GO:0004714">
    <property type="term" value="F:transmembrane receptor protein tyrosine kinase activity"/>
    <property type="evidence" value="ECO:0007669"/>
    <property type="project" value="UniProtKB-EC"/>
</dbReference>
<dbReference type="SMART" id="SM00409">
    <property type="entry name" value="IG"/>
    <property type="match status" value="6"/>
</dbReference>
<dbReference type="InterPro" id="IPR013151">
    <property type="entry name" value="Immunoglobulin_dom"/>
</dbReference>
<evidence type="ECO:0000256" key="7">
    <source>
        <dbReference type="ARBA" id="ARBA00051243"/>
    </source>
</evidence>
<dbReference type="InterPro" id="IPR051275">
    <property type="entry name" value="Cell_adhesion_signaling"/>
</dbReference>
<dbReference type="Pfam" id="PF07714">
    <property type="entry name" value="PK_Tyr_Ser-Thr"/>
    <property type="match status" value="1"/>
</dbReference>
<dbReference type="InterPro" id="IPR003598">
    <property type="entry name" value="Ig_sub2"/>
</dbReference>
<evidence type="ECO:0000256" key="11">
    <source>
        <dbReference type="SAM" id="SignalP"/>
    </source>
</evidence>
<dbReference type="InterPro" id="IPR007110">
    <property type="entry name" value="Ig-like_dom"/>
</dbReference>
<proteinExistence type="predicted"/>
<gene>
    <name evidence="14" type="primary">FLT1_1</name>
    <name evidence="14" type="ORF">Bhyg_06797</name>
</gene>